<sequence length="185" mass="20573">MNEGWMGEKAGARWHKVRGQPGRVAGTSERRSRSDLRDPGSLWGRRHRCKAAVQPWLRVAGSGLRRFGLGRGSVETSPGLRAWERLQHRWDEAVLSGLQGRAPRRPQPAGSAARRPCSLRFPRSCRTQVPGGLTLSFHLLGSPHTPRRCLRPRSDPEEPRWWVRRYSGGPAFGTGRTTTSSGGPV</sequence>
<proteinExistence type="predicted"/>
<feature type="compositionally biased region" description="Basic and acidic residues" evidence="1">
    <location>
        <begin position="152"/>
        <end position="161"/>
    </location>
</feature>
<keyword evidence="2" id="KW-1185">Reference proteome</keyword>
<evidence type="ECO:0000256" key="1">
    <source>
        <dbReference type="SAM" id="MobiDB-lite"/>
    </source>
</evidence>
<organism evidence="2 3">
    <name type="scientific">Mesocricetus auratus</name>
    <name type="common">Golden hamster</name>
    <dbReference type="NCBI Taxonomy" id="10036"/>
    <lineage>
        <taxon>Eukaryota</taxon>
        <taxon>Metazoa</taxon>
        <taxon>Chordata</taxon>
        <taxon>Craniata</taxon>
        <taxon>Vertebrata</taxon>
        <taxon>Euteleostomi</taxon>
        <taxon>Mammalia</taxon>
        <taxon>Eutheria</taxon>
        <taxon>Euarchontoglires</taxon>
        <taxon>Glires</taxon>
        <taxon>Rodentia</taxon>
        <taxon>Myomorpha</taxon>
        <taxon>Muroidea</taxon>
        <taxon>Cricetidae</taxon>
        <taxon>Cricetinae</taxon>
        <taxon>Mesocricetus</taxon>
    </lineage>
</organism>
<feature type="compositionally biased region" description="Low complexity" evidence="1">
    <location>
        <begin position="173"/>
        <end position="185"/>
    </location>
</feature>
<feature type="region of interest" description="Disordered" evidence="1">
    <location>
        <begin position="145"/>
        <end position="185"/>
    </location>
</feature>
<feature type="region of interest" description="Disordered" evidence="1">
    <location>
        <begin position="1"/>
        <end position="39"/>
    </location>
</feature>
<evidence type="ECO:0000313" key="3">
    <source>
        <dbReference type="RefSeq" id="XP_040592528.1"/>
    </source>
</evidence>
<accession>A0ABM2WVJ2</accession>
<dbReference type="GeneID" id="106021624"/>
<gene>
    <name evidence="3" type="primary">LOC106021624</name>
</gene>
<protein>
    <submittedName>
        <fullName evidence="3">Uncharacterized protein LOC106021624 isoform X2</fullName>
    </submittedName>
</protein>
<name>A0ABM2WVJ2_MESAU</name>
<feature type="compositionally biased region" description="Basic and acidic residues" evidence="1">
    <location>
        <begin position="28"/>
        <end position="38"/>
    </location>
</feature>
<reference evidence="3" key="1">
    <citation type="submission" date="2025-08" db="UniProtKB">
        <authorList>
            <consortium name="RefSeq"/>
        </authorList>
    </citation>
    <scope>IDENTIFICATION</scope>
    <source>
        <tissue evidence="3">Liver</tissue>
    </source>
</reference>
<evidence type="ECO:0000313" key="2">
    <source>
        <dbReference type="Proteomes" id="UP000886700"/>
    </source>
</evidence>
<dbReference type="Proteomes" id="UP000886700">
    <property type="component" value="Unplaced"/>
</dbReference>
<dbReference type="RefSeq" id="XP_040592528.1">
    <property type="nucleotide sequence ID" value="XM_040736594.1"/>
</dbReference>